<evidence type="ECO:0000256" key="5">
    <source>
        <dbReference type="ARBA" id="ARBA00022737"/>
    </source>
</evidence>
<dbReference type="FunFam" id="3.80.10.10:FF:000041">
    <property type="entry name" value="LRR receptor-like serine/threonine-protein kinase ERECTA"/>
    <property type="match status" value="1"/>
</dbReference>
<keyword evidence="4" id="KW-0732">Signal</keyword>
<evidence type="ECO:0000256" key="7">
    <source>
        <dbReference type="ARBA" id="ARBA00023136"/>
    </source>
</evidence>
<dbReference type="PANTHER" id="PTHR48063">
    <property type="entry name" value="LRR RECEPTOR-LIKE KINASE"/>
    <property type="match status" value="1"/>
</dbReference>
<dbReference type="Pfam" id="PF00560">
    <property type="entry name" value="LRR_1"/>
    <property type="match status" value="3"/>
</dbReference>
<keyword evidence="2" id="KW-0433">Leucine-rich repeat</keyword>
<keyword evidence="3" id="KW-0812">Transmembrane</keyword>
<dbReference type="InterPro" id="IPR055414">
    <property type="entry name" value="LRR_R13L4/SHOC2-like"/>
</dbReference>
<dbReference type="OrthoDB" id="1166468at2759"/>
<dbReference type="PANTHER" id="PTHR48063:SF101">
    <property type="entry name" value="LRR RECEPTOR-LIKE SERINE_THREONINE-PROTEIN KINASE FLS2"/>
    <property type="match status" value="1"/>
</dbReference>
<comment type="caution">
    <text evidence="12">The sequence shown here is derived from an EMBL/GenBank/DDBJ whole genome shotgun (WGS) entry which is preliminary data.</text>
</comment>
<proteinExistence type="predicted"/>
<evidence type="ECO:0000313" key="12">
    <source>
        <dbReference type="EMBL" id="POO00606.1"/>
    </source>
</evidence>
<evidence type="ECO:0000256" key="2">
    <source>
        <dbReference type="ARBA" id="ARBA00022614"/>
    </source>
</evidence>
<dbReference type="SUPFAM" id="SSF52047">
    <property type="entry name" value="RNI-like"/>
    <property type="match status" value="1"/>
</dbReference>
<evidence type="ECO:0000256" key="8">
    <source>
        <dbReference type="ARBA" id="ARBA00023170"/>
    </source>
</evidence>
<dbReference type="EMBL" id="JXTC01000012">
    <property type="protein sequence ID" value="POO00606.1"/>
    <property type="molecule type" value="Genomic_DNA"/>
</dbReference>
<evidence type="ECO:0000256" key="4">
    <source>
        <dbReference type="ARBA" id="ARBA00022729"/>
    </source>
</evidence>
<organism evidence="12 13">
    <name type="scientific">Trema orientale</name>
    <name type="common">Charcoal tree</name>
    <name type="synonym">Celtis orientalis</name>
    <dbReference type="NCBI Taxonomy" id="63057"/>
    <lineage>
        <taxon>Eukaryota</taxon>
        <taxon>Viridiplantae</taxon>
        <taxon>Streptophyta</taxon>
        <taxon>Embryophyta</taxon>
        <taxon>Tracheophyta</taxon>
        <taxon>Spermatophyta</taxon>
        <taxon>Magnoliopsida</taxon>
        <taxon>eudicotyledons</taxon>
        <taxon>Gunneridae</taxon>
        <taxon>Pentapetalae</taxon>
        <taxon>rosids</taxon>
        <taxon>fabids</taxon>
        <taxon>Rosales</taxon>
        <taxon>Cannabaceae</taxon>
        <taxon>Trema</taxon>
    </lineage>
</organism>
<evidence type="ECO:0000313" key="13">
    <source>
        <dbReference type="Proteomes" id="UP000237000"/>
    </source>
</evidence>
<dbReference type="Pfam" id="PF08263">
    <property type="entry name" value="LRRNT_2"/>
    <property type="match status" value="1"/>
</dbReference>
<keyword evidence="6" id="KW-1133">Transmembrane helix</keyword>
<accession>A0A2P5FS34</accession>
<gene>
    <name evidence="12" type="ORF">TorRG33x02_036800</name>
</gene>
<evidence type="ECO:0000256" key="6">
    <source>
        <dbReference type="ARBA" id="ARBA00022989"/>
    </source>
</evidence>
<feature type="domain" description="Disease resistance R13L4/SHOC-2-like LRR" evidence="11">
    <location>
        <begin position="279"/>
        <end position="390"/>
    </location>
</feature>
<evidence type="ECO:0000256" key="9">
    <source>
        <dbReference type="ARBA" id="ARBA00023180"/>
    </source>
</evidence>
<evidence type="ECO:0000259" key="10">
    <source>
        <dbReference type="Pfam" id="PF08263"/>
    </source>
</evidence>
<keyword evidence="13" id="KW-1185">Reference proteome</keyword>
<dbReference type="GO" id="GO:0016020">
    <property type="term" value="C:membrane"/>
    <property type="evidence" value="ECO:0007669"/>
    <property type="project" value="UniProtKB-SubCell"/>
</dbReference>
<keyword evidence="8" id="KW-0675">Receptor</keyword>
<name>A0A2P5FS34_TREOI</name>
<keyword evidence="5" id="KW-0677">Repeat</keyword>
<protein>
    <submittedName>
        <fullName evidence="12">LRR domain containing protein</fullName>
    </submittedName>
</protein>
<dbReference type="InterPro" id="IPR001611">
    <property type="entry name" value="Leu-rich_rpt"/>
</dbReference>
<dbReference type="Proteomes" id="UP000237000">
    <property type="component" value="Unassembled WGS sequence"/>
</dbReference>
<dbReference type="InterPro" id="IPR046956">
    <property type="entry name" value="RLP23-like"/>
</dbReference>
<dbReference type="Pfam" id="PF23598">
    <property type="entry name" value="LRR_14"/>
    <property type="match status" value="1"/>
</dbReference>
<keyword evidence="7" id="KW-0472">Membrane</keyword>
<evidence type="ECO:0000256" key="1">
    <source>
        <dbReference type="ARBA" id="ARBA00004479"/>
    </source>
</evidence>
<reference evidence="13" key="1">
    <citation type="submission" date="2016-06" db="EMBL/GenBank/DDBJ databases">
        <title>Parallel loss of symbiosis genes in relatives of nitrogen-fixing non-legume Parasponia.</title>
        <authorList>
            <person name="Van Velzen R."/>
            <person name="Holmer R."/>
            <person name="Bu F."/>
            <person name="Rutten L."/>
            <person name="Van Zeijl A."/>
            <person name="Liu W."/>
            <person name="Santuari L."/>
            <person name="Cao Q."/>
            <person name="Sharma T."/>
            <person name="Shen D."/>
            <person name="Roswanjaya Y."/>
            <person name="Wardhani T."/>
            <person name="Kalhor M.S."/>
            <person name="Jansen J."/>
            <person name="Van den Hoogen J."/>
            <person name="Gungor B."/>
            <person name="Hartog M."/>
            <person name="Hontelez J."/>
            <person name="Verver J."/>
            <person name="Yang W.-C."/>
            <person name="Schijlen E."/>
            <person name="Repin R."/>
            <person name="Schilthuizen M."/>
            <person name="Schranz E."/>
            <person name="Heidstra R."/>
            <person name="Miyata K."/>
            <person name="Fedorova E."/>
            <person name="Kohlen W."/>
            <person name="Bisseling T."/>
            <person name="Smit S."/>
            <person name="Geurts R."/>
        </authorList>
    </citation>
    <scope>NUCLEOTIDE SEQUENCE [LARGE SCALE GENOMIC DNA]</scope>
    <source>
        <strain evidence="13">cv. RG33-2</strain>
    </source>
</reference>
<keyword evidence="9" id="KW-0325">Glycoprotein</keyword>
<evidence type="ECO:0000259" key="11">
    <source>
        <dbReference type="Pfam" id="PF23598"/>
    </source>
</evidence>
<sequence length="479" mass="54554">MVVSPTLLVFSRLNYASNAGLVEVPKSRCIEAERQALLKFKEELYELKEGLLSSWGNKEEKRDCCNWVGIQCANRSGRVIKLDFSPSTFGQKIQFLPLIGKLAIEAIFDDASSKVSAFWSLRADNICPSLSELQYLNYLDLSFNNFTGKSIPIIGTLSNLRYINLSSTYMSGDVPPQLANLSRLQYLDFSNNYLEMKNLDWVFHLSSLRELFPGGTDLREVNSDFRQLVNKLPYLKKLELFSCHLPYYNSLSFPVVNSSTSLVALDLSYNSLPLIAHQWLLSFKNLVYLDLSGNFYLNGSIMDTLGNITSLEYLSLSNTRLEESIPESFGEMSSLFRLDLSYNKLEVEIPKSIWNLPKDCLFSVNYNNLSGRLPESIGQLSELEMFDVSSNVLEDSIPNWFWDLSTEVLNMNLSKDNFSGRIPDPSSEFTNYPEIDMSFNHFEGPIPRFLFKVSALHLFSYRFSELNSICDCIALLSFL</sequence>
<evidence type="ECO:0000256" key="3">
    <source>
        <dbReference type="ARBA" id="ARBA00022692"/>
    </source>
</evidence>
<dbReference type="AlphaFoldDB" id="A0A2P5FS34"/>
<dbReference type="STRING" id="63057.A0A2P5FS34"/>
<feature type="domain" description="Leucine-rich repeat-containing N-terminal plant-type" evidence="10">
    <location>
        <begin position="32"/>
        <end position="72"/>
    </location>
</feature>
<dbReference type="InterPro" id="IPR032675">
    <property type="entry name" value="LRR_dom_sf"/>
</dbReference>
<comment type="subcellular location">
    <subcellularLocation>
        <location evidence="1">Membrane</location>
        <topology evidence="1">Single-pass type I membrane protein</topology>
    </subcellularLocation>
</comment>
<dbReference type="Gene3D" id="3.80.10.10">
    <property type="entry name" value="Ribonuclease Inhibitor"/>
    <property type="match status" value="3"/>
</dbReference>
<dbReference type="InParanoid" id="A0A2P5FS34"/>
<dbReference type="InterPro" id="IPR013210">
    <property type="entry name" value="LRR_N_plant-typ"/>
</dbReference>